<feature type="transmembrane region" description="Helical" evidence="6">
    <location>
        <begin position="213"/>
        <end position="230"/>
    </location>
</feature>
<feature type="transmembrane region" description="Helical" evidence="6">
    <location>
        <begin position="297"/>
        <end position="319"/>
    </location>
</feature>
<keyword evidence="5 6" id="KW-0472">Membrane</keyword>
<dbReference type="RefSeq" id="WP_040104888.1">
    <property type="nucleotide sequence ID" value="NZ_JABEVU030000001.1"/>
</dbReference>
<evidence type="ECO:0000256" key="6">
    <source>
        <dbReference type="SAM" id="Phobius"/>
    </source>
</evidence>
<reference evidence="8 10" key="4">
    <citation type="submission" date="2022-12" db="EMBL/GenBank/DDBJ databases">
        <title>Genome analysis and biological profiling of marine Salinicoccus roseus MOSEL-ME25.</title>
        <authorList>
            <person name="Mirza F.T."/>
            <person name="Xie Y."/>
            <person name="Shinwari Z.K."/>
        </authorList>
    </citation>
    <scope>NUCLEOTIDE SEQUENCE [LARGE SCALE GENOMIC DNA]</scope>
    <source>
        <strain evidence="8 10">MOSEL-ME25</strain>
    </source>
</reference>
<evidence type="ECO:0000313" key="8">
    <source>
        <dbReference type="EMBL" id="MDB0579484.1"/>
    </source>
</evidence>
<comment type="caution">
    <text evidence="7">The sequence shown here is derived from an EMBL/GenBank/DDBJ whole genome shotgun (WGS) entry which is preliminary data.</text>
</comment>
<feature type="transmembrane region" description="Helical" evidence="6">
    <location>
        <begin position="165"/>
        <end position="184"/>
    </location>
</feature>
<dbReference type="GeneID" id="77844252"/>
<dbReference type="OrthoDB" id="103403at2"/>
<evidence type="ECO:0000256" key="5">
    <source>
        <dbReference type="ARBA" id="ARBA00023136"/>
    </source>
</evidence>
<feature type="transmembrane region" description="Helical" evidence="6">
    <location>
        <begin position="140"/>
        <end position="159"/>
    </location>
</feature>
<feature type="transmembrane region" description="Helical" evidence="6">
    <location>
        <begin position="331"/>
        <end position="351"/>
    </location>
</feature>
<keyword evidence="2" id="KW-1003">Cell membrane</keyword>
<feature type="transmembrane region" description="Helical" evidence="6">
    <location>
        <begin position="108"/>
        <end position="128"/>
    </location>
</feature>
<proteinExistence type="predicted"/>
<reference evidence="8" key="3">
    <citation type="submission" date="2020-04" db="EMBL/GenBank/DDBJ databases">
        <authorList>
            <person name="Tanveer F."/>
            <person name="Xie Y."/>
            <person name="Shinwari Z.K."/>
        </authorList>
    </citation>
    <scope>NUCLEOTIDE SEQUENCE</scope>
    <source>
        <strain evidence="8">MOSEL-ME25</strain>
    </source>
</reference>
<dbReference type="GO" id="GO:0005886">
    <property type="term" value="C:plasma membrane"/>
    <property type="evidence" value="ECO:0007669"/>
    <property type="project" value="UniProtKB-SubCell"/>
</dbReference>
<keyword evidence="3 6" id="KW-0812">Transmembrane</keyword>
<dbReference type="PANTHER" id="PTHR30250:SF11">
    <property type="entry name" value="O-ANTIGEN TRANSPORTER-RELATED"/>
    <property type="match status" value="1"/>
</dbReference>
<gene>
    <name evidence="8" type="ORF">F7P68_0003000</name>
    <name evidence="7" type="ORF">SN16_01695</name>
</gene>
<dbReference type="Proteomes" id="UP000527860">
    <property type="component" value="Unassembled WGS sequence"/>
</dbReference>
<name>A0A0C2HIE3_9STAP</name>
<evidence type="ECO:0000313" key="10">
    <source>
        <dbReference type="Proteomes" id="UP000527860"/>
    </source>
</evidence>
<sequence>MKHLKILSLWIAQVLVVLLNLGVQLFLARLFTQEDVGTYYAIIALLNITATIGQFGLSKYLLIIFSKYKNISEDSKSNIVILFIIFNLIGILTYFLISYQFFKDNIVFALFLAPLFFSNNLIGIYTTMIQVNSKYITISVLRVVVPFSKVIAILVSGLIFQSDIIVLGTVISIISLVFSIYLILEINNSINFFLDNKIIPSNDSKILENKKQLLIVLLPYALLNLTYMIYTQGNTFILGLLDNKVSVALFANAYMILNSIYIFPTIIYQKVLAHKLLAYIYRPDGKNIKEIIRQMQLTMISLSLILLIILYFLADYIIITLFGKEYTDAILLFKILLIGVPYRLISISLGTIMSSDFFVRKRVKIEITVTLLNIILNYFLIQYIGIMGVVITVIITEFLLAFLFTLYVKRYFNIKLLRVIANLTIILSFLYIVFDFNTFSIVIVSIGSAFLSFYSGKKLLELM</sequence>
<dbReference type="EMBL" id="JXII01000002">
    <property type="protein sequence ID" value="KIH71424.1"/>
    <property type="molecule type" value="Genomic_DNA"/>
</dbReference>
<dbReference type="STRING" id="45670.SN16_01695"/>
<feature type="transmembrane region" description="Helical" evidence="6">
    <location>
        <begin position="250"/>
        <end position="268"/>
    </location>
</feature>
<evidence type="ECO:0000313" key="7">
    <source>
        <dbReference type="EMBL" id="KIH71424.1"/>
    </source>
</evidence>
<comment type="subcellular location">
    <subcellularLocation>
        <location evidence="1">Cell membrane</location>
        <topology evidence="1">Multi-pass membrane protein</topology>
    </subcellularLocation>
</comment>
<dbReference type="AlphaFoldDB" id="A0A0C2HIE3"/>
<accession>A0A0C2HIE3</accession>
<protein>
    <submittedName>
        <fullName evidence="8">Oligosaccharide flippase family protein</fullName>
    </submittedName>
</protein>
<dbReference type="PANTHER" id="PTHR30250">
    <property type="entry name" value="PST FAMILY PREDICTED COLANIC ACID TRANSPORTER"/>
    <property type="match status" value="1"/>
</dbReference>
<feature type="transmembrane region" description="Helical" evidence="6">
    <location>
        <begin position="39"/>
        <end position="58"/>
    </location>
</feature>
<dbReference type="Pfam" id="PF01943">
    <property type="entry name" value="Polysacc_synt"/>
    <property type="match status" value="1"/>
</dbReference>
<dbReference type="EMBL" id="JABEVU030000001">
    <property type="protein sequence ID" value="MDB0579484.1"/>
    <property type="molecule type" value="Genomic_DNA"/>
</dbReference>
<reference evidence="10" key="2">
    <citation type="submission" date="2020-04" db="EMBL/GenBank/DDBJ databases">
        <title>Genome analysis and biological profiling of marine Cellulosimicrobium funkei MOSEL-ME6.</title>
        <authorList>
            <person name="Tanveer F."/>
            <person name="Xie Y."/>
            <person name="Shinwari Z.K."/>
        </authorList>
    </citation>
    <scope>NUCLEOTIDE SEQUENCE [LARGE SCALE GENOMIC DNA]</scope>
    <source>
        <strain evidence="10">MOSEL-ME25</strain>
    </source>
</reference>
<reference evidence="7 9" key="1">
    <citation type="submission" date="2015-01" db="EMBL/GenBank/DDBJ databases">
        <title>Genome sequences of high lactate-tolerant strain Salinicoccus roseus W12 with industrial interest.</title>
        <authorList>
            <person name="Wang H."/>
            <person name="Yu B."/>
        </authorList>
    </citation>
    <scope>NUCLEOTIDE SEQUENCE [LARGE SCALE GENOMIC DNA]</scope>
    <source>
        <strain evidence="7 9">W12</strain>
    </source>
</reference>
<dbReference type="InterPro" id="IPR002797">
    <property type="entry name" value="Polysacc_synth"/>
</dbReference>
<feature type="transmembrane region" description="Helical" evidence="6">
    <location>
        <begin position="7"/>
        <end position="27"/>
    </location>
</feature>
<evidence type="ECO:0000256" key="4">
    <source>
        <dbReference type="ARBA" id="ARBA00022989"/>
    </source>
</evidence>
<evidence type="ECO:0000256" key="3">
    <source>
        <dbReference type="ARBA" id="ARBA00022692"/>
    </source>
</evidence>
<feature type="transmembrane region" description="Helical" evidence="6">
    <location>
        <begin position="363"/>
        <end position="380"/>
    </location>
</feature>
<evidence type="ECO:0000256" key="2">
    <source>
        <dbReference type="ARBA" id="ARBA00022475"/>
    </source>
</evidence>
<dbReference type="InterPro" id="IPR050833">
    <property type="entry name" value="Poly_Biosynth_Transport"/>
</dbReference>
<organism evidence="7 9">
    <name type="scientific">Salinicoccus roseus</name>
    <dbReference type="NCBI Taxonomy" id="45670"/>
    <lineage>
        <taxon>Bacteria</taxon>
        <taxon>Bacillati</taxon>
        <taxon>Bacillota</taxon>
        <taxon>Bacilli</taxon>
        <taxon>Bacillales</taxon>
        <taxon>Staphylococcaceae</taxon>
        <taxon>Salinicoccus</taxon>
    </lineage>
</organism>
<evidence type="ECO:0000256" key="1">
    <source>
        <dbReference type="ARBA" id="ARBA00004651"/>
    </source>
</evidence>
<feature type="transmembrane region" description="Helical" evidence="6">
    <location>
        <begin position="386"/>
        <end position="408"/>
    </location>
</feature>
<keyword evidence="10" id="KW-1185">Reference proteome</keyword>
<feature type="transmembrane region" description="Helical" evidence="6">
    <location>
        <begin position="439"/>
        <end position="456"/>
    </location>
</feature>
<evidence type="ECO:0000313" key="9">
    <source>
        <dbReference type="Proteomes" id="UP000031546"/>
    </source>
</evidence>
<feature type="transmembrane region" description="Helical" evidence="6">
    <location>
        <begin position="79"/>
        <end position="102"/>
    </location>
</feature>
<dbReference type="Proteomes" id="UP000031546">
    <property type="component" value="Unassembled WGS sequence"/>
</dbReference>
<keyword evidence="4 6" id="KW-1133">Transmembrane helix</keyword>